<organism evidence="2 3">
    <name type="scientific">Mycolicibacterium elephantis DSM 44368</name>
    <dbReference type="NCBI Taxonomy" id="1335622"/>
    <lineage>
        <taxon>Bacteria</taxon>
        <taxon>Bacillati</taxon>
        <taxon>Actinomycetota</taxon>
        <taxon>Actinomycetes</taxon>
        <taxon>Mycobacteriales</taxon>
        <taxon>Mycobacteriaceae</taxon>
        <taxon>Mycolicibacterium</taxon>
    </lineage>
</organism>
<protein>
    <recommendedName>
        <fullName evidence="1">SnoaL-like domain-containing protein</fullName>
    </recommendedName>
</protein>
<reference evidence="2 3" key="1">
    <citation type="submission" date="2013-06" db="EMBL/GenBank/DDBJ databases">
        <title>The draft sequence of the Mycobacterium elephantis genome.</title>
        <authorList>
            <person name="Pettersson F.B."/>
            <person name="Das S."/>
            <person name="Dasgupta S."/>
            <person name="Bhattacharya A."/>
            <person name="Kirsebom L.A."/>
        </authorList>
    </citation>
    <scope>NUCLEOTIDE SEQUENCE [LARGE SCALE GENOMIC DNA]</scope>
    <source>
        <strain evidence="2 3">DSM 44368</strain>
    </source>
</reference>
<accession>A0A439DSY1</accession>
<sequence length="110" mass="12366">MTANFHPEITLREADCLPYPGVFTGIKAFREDLLGKLLAGLDLEVEEREVLDAGNGIVVVRMCGQFTSKHTGRSVQMPMVEIYQVVDGKIVDVDIYYKDAAAISKLYWER</sequence>
<name>A0A439DSY1_9MYCO</name>
<feature type="domain" description="SnoaL-like" evidence="1">
    <location>
        <begin position="2"/>
        <end position="92"/>
    </location>
</feature>
<evidence type="ECO:0000313" key="2">
    <source>
        <dbReference type="EMBL" id="RWA19479.1"/>
    </source>
</evidence>
<dbReference type="Pfam" id="PF12680">
    <property type="entry name" value="SnoaL_2"/>
    <property type="match status" value="1"/>
</dbReference>
<dbReference type="InterPro" id="IPR037401">
    <property type="entry name" value="SnoaL-like"/>
</dbReference>
<proteinExistence type="predicted"/>
<dbReference type="AlphaFoldDB" id="A0A439DSY1"/>
<dbReference type="Gene3D" id="3.10.450.50">
    <property type="match status" value="1"/>
</dbReference>
<keyword evidence="3" id="KW-1185">Reference proteome</keyword>
<gene>
    <name evidence="2" type="ORF">MELE44368_20675</name>
</gene>
<dbReference type="Proteomes" id="UP000287177">
    <property type="component" value="Unassembled WGS sequence"/>
</dbReference>
<comment type="caution">
    <text evidence="2">The sequence shown here is derived from an EMBL/GenBank/DDBJ whole genome shotgun (WGS) entry which is preliminary data.</text>
</comment>
<dbReference type="EMBL" id="ATDN01000018">
    <property type="protein sequence ID" value="RWA19479.1"/>
    <property type="molecule type" value="Genomic_DNA"/>
</dbReference>
<evidence type="ECO:0000259" key="1">
    <source>
        <dbReference type="Pfam" id="PF12680"/>
    </source>
</evidence>
<dbReference type="SUPFAM" id="SSF54427">
    <property type="entry name" value="NTF2-like"/>
    <property type="match status" value="1"/>
</dbReference>
<dbReference type="InterPro" id="IPR032710">
    <property type="entry name" value="NTF2-like_dom_sf"/>
</dbReference>
<evidence type="ECO:0000313" key="3">
    <source>
        <dbReference type="Proteomes" id="UP000287177"/>
    </source>
</evidence>